<sequence length="1132" mass="124558">MQFSVSCSVTRLSPSPLKQLLFCLSGATVPKTGKSPGISPGLSTHGQELRRLLVVVDFFVVGIDHIVLGRRGLFTALGTRTFGSLRCFVHGLTKLHGNFGKGLGLRLDILGVFTFKRGLEGCDRILNGLLVIGRNLVAIFGQRLFGRMDQAFGLILGFDALTTLLVGLGIGFGVLDHLFDVGIAQAARSLNADLVLLAGTLILGRNVDDAVGVDVEGHFDLRHTARCGRNANEVELSKQLVIGCHFTLALEDADRHGRLVVLSRGEGLRLLGRDSGVAFDQAGEHAAQRFNAERKRGHVEQQHVLDVALQNAALDRRAHGHDFIRVHALVRFLAEEGLHDFLNLGHAGHAADQNHFVNFASLEAGILERRLARLDRALHEIIDQAFKLGARQLDRQMLRASLVSRDERQVDFGLLRGRQFDLGLFGSFLEALQGKLVVLQVDATFLLELGNQIFDQTNIEVFTAKERVAIGGLHFKNAVADFQNRHVESTAAKVIDSDGLAFALVETIGKRSRGRLVDDAQNFQTGDLAGILGGLTLGVVEVGRNRDDGLRNGFAKVGFSRFLHLLKDHGGDLRRRIFLAVHLDPGIAIVALDDLVRNKILVLGDHRIVIATANQALDGKKGAFRVGDGVTLRRLTSEAFVTIGEGDDRRGGACTFCIFNDLRVLSVHDGNAGVGRSQIDTNNFSHISLHSANCQDLDRAFHGQFLSVFTMPASRLGSRKRTGFRPVIKALCEAYIRKAVFHCKSQEPDKNRFLAPHSLQASHSLAHPASARGINRIDEFLVRPGIFQREERHIFTPRRTNKALRLKLIVVCIAKRPFGGLHMARIVQGDAAMAIFAGIEWRMNLDEALIAMENHALAAGKLRRDIEGQVEPVETGRNIGVAVGSKTRIIFHRSAHRERLPACHHARHHGWVNTDIRQGPSAKARLVAHIAGIDIEIGKHTLHMTQIANRAFGQKRAQLDPLRVVIDHEGFRNRDAMPVARFDELVYIARAKRNGLFAQHMLACFGGLQCPFDMLGCRQRNIDTVHFLAGQQFLIGTESERRAEAAGNRACARMVAACYCMDHTVIRSSKCWNNLCDADFRGGKYTPSKHAFPFPCVPFKQKPANRRAQAFIALSAQHSAGLLGDTGDDLLR</sequence>
<dbReference type="EMBL" id="EQ999582">
    <property type="protein sequence ID" value="EEY03542.1"/>
    <property type="molecule type" value="Genomic_DNA"/>
</dbReference>
<evidence type="ECO:0000313" key="3">
    <source>
        <dbReference type="Proteomes" id="UP000005727"/>
    </source>
</evidence>
<evidence type="ECO:0000256" key="1">
    <source>
        <dbReference type="SAM" id="Phobius"/>
    </source>
</evidence>
<keyword evidence="1" id="KW-1133">Transmembrane helix</keyword>
<dbReference type="Proteomes" id="UP000005727">
    <property type="component" value="Unassembled WGS sequence"/>
</dbReference>
<dbReference type="AlphaFoldDB" id="A0A7U8K7X7"/>
<name>A0A7U8K7X7_BRUNE</name>
<dbReference type="InterPro" id="IPR019651">
    <property type="entry name" value="Glutamate_DH_NAD-spec"/>
</dbReference>
<organism evidence="2 3">
    <name type="scientific">Brucella neotomae 5K33</name>
    <dbReference type="NCBI Taxonomy" id="520456"/>
    <lineage>
        <taxon>Bacteria</taxon>
        <taxon>Pseudomonadati</taxon>
        <taxon>Pseudomonadota</taxon>
        <taxon>Alphaproteobacteria</taxon>
        <taxon>Hyphomicrobiales</taxon>
        <taxon>Brucellaceae</taxon>
        <taxon>Brucella/Ochrobactrum group</taxon>
        <taxon>Brucella</taxon>
    </lineage>
</organism>
<reference evidence="2 3" key="1">
    <citation type="submission" date="2009-01" db="EMBL/GenBank/DDBJ databases">
        <title>The Genome Sequence of Brucella neotomae 5K33.</title>
        <authorList>
            <consortium name="The Broad Institute Genome Sequencing Platform"/>
            <person name="Ward D."/>
            <person name="Young S.K."/>
            <person name="Kodira C.D."/>
            <person name="Zeng Q."/>
            <person name="Koehrsen M."/>
            <person name="Alvarado L."/>
            <person name="Berlin A."/>
            <person name="Borenstein D."/>
            <person name="Chen Z."/>
            <person name="Engels R."/>
            <person name="Freedman E."/>
            <person name="Gellesch M."/>
            <person name="Goldberg J."/>
            <person name="Griggs A."/>
            <person name="Gujja S."/>
            <person name="Heiman D."/>
            <person name="Hepburn T."/>
            <person name="Howarth C."/>
            <person name="Jen D."/>
            <person name="Larson L."/>
            <person name="Lewis B."/>
            <person name="Mehta T."/>
            <person name="Park D."/>
            <person name="Pearson M."/>
            <person name="Roberts A."/>
            <person name="Saif S."/>
            <person name="Shea T."/>
            <person name="Shenoy N."/>
            <person name="Sisk P."/>
            <person name="Stolte C."/>
            <person name="Sykes S."/>
            <person name="Walk T."/>
            <person name="White J."/>
            <person name="Yandava C."/>
            <person name="Whatmore A.M."/>
            <person name="Perrett L.L."/>
            <person name="O'Callaghan D."/>
            <person name="Nusbaum C."/>
            <person name="Galagan J."/>
            <person name="Birren B."/>
        </authorList>
    </citation>
    <scope>NUCLEOTIDE SEQUENCE [LARGE SCALE GENOMIC DNA]</scope>
    <source>
        <strain evidence="2 3">5K33</strain>
    </source>
</reference>
<keyword evidence="1" id="KW-0472">Membrane</keyword>
<feature type="transmembrane region" description="Helical" evidence="1">
    <location>
        <begin position="151"/>
        <end position="175"/>
    </location>
</feature>
<proteinExistence type="predicted"/>
<dbReference type="Pfam" id="PF10712">
    <property type="entry name" value="NAD-GH"/>
    <property type="match status" value="1"/>
</dbReference>
<keyword evidence="3" id="KW-1185">Reference proteome</keyword>
<evidence type="ECO:0000313" key="2">
    <source>
        <dbReference type="EMBL" id="EEY03542.1"/>
    </source>
</evidence>
<accession>A0A7U8K7X7</accession>
<evidence type="ECO:0008006" key="4">
    <source>
        <dbReference type="Google" id="ProtNLM"/>
    </source>
</evidence>
<keyword evidence="1" id="KW-0812">Transmembrane</keyword>
<protein>
    <recommendedName>
        <fullName evidence="4">NAD-specific glutamate dehydrogenase</fullName>
    </recommendedName>
</protein>
<gene>
    <name evidence="2" type="ORF">BANG_00251</name>
</gene>